<dbReference type="Gramene" id="MELO3C031135.2.1">
    <property type="protein sequence ID" value="MELO3C031135.2.1"/>
    <property type="gene ID" value="MELO3C031135.2"/>
</dbReference>
<reference evidence="2" key="1">
    <citation type="submission" date="2023-03" db="UniProtKB">
        <authorList>
            <consortium name="EnsemblPlants"/>
        </authorList>
    </citation>
    <scope>IDENTIFICATION</scope>
</reference>
<sequence>MASYKTLLVFGLLFVSLSCLGIEGNEEASLHHLPQTSSSPKHHRKYSQSFSFPKKISSIFTPFSPLIRLSPIRLPPITIPPIKPLPPITIPPIRLPPITIPPIVPVPPIRLPPFPFPLRPPPPPPLSPPSPPRPNISPIAYRLVPLFHQ</sequence>
<evidence type="ECO:0000313" key="2">
    <source>
        <dbReference type="EnsemblPlants" id="MELO3C031135.2.1"/>
    </source>
</evidence>
<keyword evidence="1" id="KW-0732">Signal</keyword>
<feature type="signal peptide" evidence="1">
    <location>
        <begin position="1"/>
        <end position="21"/>
    </location>
</feature>
<dbReference type="EnsemblPlants" id="MELO3C031135.2.1">
    <property type="protein sequence ID" value="MELO3C031135.2.1"/>
    <property type="gene ID" value="MELO3C031135.2"/>
</dbReference>
<evidence type="ECO:0000256" key="1">
    <source>
        <dbReference type="SAM" id="SignalP"/>
    </source>
</evidence>
<dbReference type="AlphaFoldDB" id="A0A9I9EAQ7"/>
<dbReference type="PROSITE" id="PS51257">
    <property type="entry name" value="PROKAR_LIPOPROTEIN"/>
    <property type="match status" value="1"/>
</dbReference>
<name>A0A9I9EAQ7_CUCME</name>
<accession>A0A9I9EAQ7</accession>
<protein>
    <submittedName>
        <fullName evidence="2">Uncharacterized protein</fullName>
    </submittedName>
</protein>
<feature type="chain" id="PRO_5039909938" evidence="1">
    <location>
        <begin position="22"/>
        <end position="149"/>
    </location>
</feature>
<proteinExistence type="predicted"/>
<organism evidence="2">
    <name type="scientific">Cucumis melo</name>
    <name type="common">Muskmelon</name>
    <dbReference type="NCBI Taxonomy" id="3656"/>
    <lineage>
        <taxon>Eukaryota</taxon>
        <taxon>Viridiplantae</taxon>
        <taxon>Streptophyta</taxon>
        <taxon>Embryophyta</taxon>
        <taxon>Tracheophyta</taxon>
        <taxon>Spermatophyta</taxon>
        <taxon>Magnoliopsida</taxon>
        <taxon>eudicotyledons</taxon>
        <taxon>Gunneridae</taxon>
        <taxon>Pentapetalae</taxon>
        <taxon>rosids</taxon>
        <taxon>fabids</taxon>
        <taxon>Cucurbitales</taxon>
        <taxon>Cucurbitaceae</taxon>
        <taxon>Benincaseae</taxon>
        <taxon>Cucumis</taxon>
    </lineage>
</organism>